<comment type="subcellular location">
    <subcellularLocation>
        <location evidence="2">Cell membrane</location>
        <topology evidence="2">Multi-pass membrane protein</topology>
    </subcellularLocation>
</comment>
<evidence type="ECO:0000256" key="8">
    <source>
        <dbReference type="ARBA" id="ARBA00022741"/>
    </source>
</evidence>
<evidence type="ECO:0000256" key="14">
    <source>
        <dbReference type="SAM" id="Phobius"/>
    </source>
</evidence>
<evidence type="ECO:0000256" key="6">
    <source>
        <dbReference type="ARBA" id="ARBA00022679"/>
    </source>
</evidence>
<dbReference type="FunFam" id="1.10.287.130:FF:000008">
    <property type="entry name" value="Two-component sensor histidine kinase"/>
    <property type="match status" value="1"/>
</dbReference>
<reference evidence="17 18" key="1">
    <citation type="submission" date="2019-03" db="EMBL/GenBank/DDBJ databases">
        <authorList>
            <person name="Kim M.K.M."/>
        </authorList>
    </citation>
    <scope>NUCLEOTIDE SEQUENCE [LARGE SCALE GENOMIC DNA]</scope>
    <source>
        <strain evidence="17 18">18JY21-1</strain>
    </source>
</reference>
<dbReference type="Pfam" id="PF00512">
    <property type="entry name" value="HisKA"/>
    <property type="match status" value="1"/>
</dbReference>
<dbReference type="OrthoDB" id="9813151at2"/>
<keyword evidence="6" id="KW-0808">Transferase</keyword>
<dbReference type="AlphaFoldDB" id="A0A4R4EJH7"/>
<dbReference type="CDD" id="cd16922">
    <property type="entry name" value="HATPase_EvgS-ArcB-TorS-like"/>
    <property type="match status" value="1"/>
</dbReference>
<keyword evidence="18" id="KW-1185">Reference proteome</keyword>
<feature type="transmembrane region" description="Helical" evidence="14">
    <location>
        <begin position="164"/>
        <end position="184"/>
    </location>
</feature>
<dbReference type="InterPro" id="IPR036890">
    <property type="entry name" value="HATPase_C_sf"/>
</dbReference>
<dbReference type="EC" id="2.7.13.3" evidence="3"/>
<evidence type="ECO:0000313" key="18">
    <source>
        <dbReference type="Proteomes" id="UP000295418"/>
    </source>
</evidence>
<evidence type="ECO:0000259" key="15">
    <source>
        <dbReference type="PROSITE" id="PS50109"/>
    </source>
</evidence>
<keyword evidence="11 14" id="KW-1133">Transmembrane helix</keyword>
<dbReference type="SUPFAM" id="SSF47384">
    <property type="entry name" value="Homodimeric domain of signal transducing histidine kinase"/>
    <property type="match status" value="1"/>
</dbReference>
<keyword evidence="8" id="KW-0547">Nucleotide-binding</keyword>
<evidence type="ECO:0000256" key="1">
    <source>
        <dbReference type="ARBA" id="ARBA00000085"/>
    </source>
</evidence>
<dbReference type="GO" id="GO:0000155">
    <property type="term" value="F:phosphorelay sensor kinase activity"/>
    <property type="evidence" value="ECO:0007669"/>
    <property type="project" value="InterPro"/>
</dbReference>
<dbReference type="Pfam" id="PF00672">
    <property type="entry name" value="HAMP"/>
    <property type="match status" value="1"/>
</dbReference>
<dbReference type="SMART" id="SM00304">
    <property type="entry name" value="HAMP"/>
    <property type="match status" value="1"/>
</dbReference>
<evidence type="ECO:0000259" key="16">
    <source>
        <dbReference type="PROSITE" id="PS50885"/>
    </source>
</evidence>
<keyword evidence="12" id="KW-0902">Two-component regulatory system</keyword>
<dbReference type="Gene3D" id="1.10.8.500">
    <property type="entry name" value="HAMP domain in histidine kinase"/>
    <property type="match status" value="1"/>
</dbReference>
<dbReference type="InterPro" id="IPR003660">
    <property type="entry name" value="HAMP_dom"/>
</dbReference>
<dbReference type="SUPFAM" id="SSF158472">
    <property type="entry name" value="HAMP domain-like"/>
    <property type="match status" value="1"/>
</dbReference>
<accession>A0A4R4EJH7</accession>
<evidence type="ECO:0000256" key="7">
    <source>
        <dbReference type="ARBA" id="ARBA00022692"/>
    </source>
</evidence>
<evidence type="ECO:0000256" key="2">
    <source>
        <dbReference type="ARBA" id="ARBA00004651"/>
    </source>
</evidence>
<dbReference type="Gene3D" id="3.30.565.10">
    <property type="entry name" value="Histidine kinase-like ATPase, C-terminal domain"/>
    <property type="match status" value="1"/>
</dbReference>
<comment type="caution">
    <text evidence="17">The sequence shown here is derived from an EMBL/GenBank/DDBJ whole genome shotgun (WGS) entry which is preliminary data.</text>
</comment>
<dbReference type="InterPro" id="IPR003661">
    <property type="entry name" value="HisK_dim/P_dom"/>
</dbReference>
<protein>
    <recommendedName>
        <fullName evidence="3">histidine kinase</fullName>
        <ecNumber evidence="3">2.7.13.3</ecNumber>
    </recommendedName>
</protein>
<dbReference type="InterPro" id="IPR004358">
    <property type="entry name" value="Sig_transdc_His_kin-like_C"/>
</dbReference>
<dbReference type="Gene3D" id="1.10.287.130">
    <property type="match status" value="1"/>
</dbReference>
<dbReference type="SUPFAM" id="SSF55874">
    <property type="entry name" value="ATPase domain of HSP90 chaperone/DNA topoisomerase II/histidine kinase"/>
    <property type="match status" value="1"/>
</dbReference>
<dbReference type="PROSITE" id="PS50885">
    <property type="entry name" value="HAMP"/>
    <property type="match status" value="1"/>
</dbReference>
<dbReference type="Proteomes" id="UP000295418">
    <property type="component" value="Unassembled WGS sequence"/>
</dbReference>
<dbReference type="Gene3D" id="3.30.450.20">
    <property type="entry name" value="PAS domain"/>
    <property type="match status" value="1"/>
</dbReference>
<feature type="domain" description="Histidine kinase" evidence="15">
    <location>
        <begin position="245"/>
        <end position="461"/>
    </location>
</feature>
<dbReference type="PANTHER" id="PTHR45528:SF1">
    <property type="entry name" value="SENSOR HISTIDINE KINASE CPXA"/>
    <property type="match status" value="1"/>
</dbReference>
<proteinExistence type="predicted"/>
<dbReference type="PANTHER" id="PTHR45528">
    <property type="entry name" value="SENSOR HISTIDINE KINASE CPXA"/>
    <property type="match status" value="1"/>
</dbReference>
<organism evidence="17 18">
    <name type="scientific">Paenibacillus albiflavus</name>
    <dbReference type="NCBI Taxonomy" id="2545760"/>
    <lineage>
        <taxon>Bacteria</taxon>
        <taxon>Bacillati</taxon>
        <taxon>Bacillota</taxon>
        <taxon>Bacilli</taxon>
        <taxon>Bacillales</taxon>
        <taxon>Paenibacillaceae</taxon>
        <taxon>Paenibacillus</taxon>
    </lineage>
</organism>
<dbReference type="Pfam" id="PF02518">
    <property type="entry name" value="HATPase_c"/>
    <property type="match status" value="1"/>
</dbReference>
<dbReference type="PRINTS" id="PR00344">
    <property type="entry name" value="BCTRLSENSOR"/>
</dbReference>
<keyword evidence="10" id="KW-0067">ATP-binding</keyword>
<dbReference type="InterPro" id="IPR050398">
    <property type="entry name" value="HssS/ArlS-like"/>
</dbReference>
<keyword evidence="5" id="KW-0597">Phosphoprotein</keyword>
<dbReference type="GO" id="GO:0005886">
    <property type="term" value="C:plasma membrane"/>
    <property type="evidence" value="ECO:0007669"/>
    <property type="project" value="UniProtKB-SubCell"/>
</dbReference>
<dbReference type="GO" id="GO:0005524">
    <property type="term" value="F:ATP binding"/>
    <property type="evidence" value="ECO:0007669"/>
    <property type="project" value="UniProtKB-KW"/>
</dbReference>
<evidence type="ECO:0000313" key="17">
    <source>
        <dbReference type="EMBL" id="TCZ80119.1"/>
    </source>
</evidence>
<keyword evidence="4" id="KW-1003">Cell membrane</keyword>
<dbReference type="InterPro" id="IPR003594">
    <property type="entry name" value="HATPase_dom"/>
</dbReference>
<name>A0A4R4EJH7_9BACL</name>
<gene>
    <name evidence="17" type="ORF">E0485_04500</name>
</gene>
<keyword evidence="13 14" id="KW-0472">Membrane</keyword>
<feature type="domain" description="HAMP" evidence="16">
    <location>
        <begin position="185"/>
        <end position="237"/>
    </location>
</feature>
<evidence type="ECO:0000256" key="9">
    <source>
        <dbReference type="ARBA" id="ARBA00022777"/>
    </source>
</evidence>
<dbReference type="EMBL" id="SKFG01000002">
    <property type="protein sequence ID" value="TCZ80119.1"/>
    <property type="molecule type" value="Genomic_DNA"/>
</dbReference>
<comment type="catalytic activity">
    <reaction evidence="1">
        <text>ATP + protein L-histidine = ADP + protein N-phospho-L-histidine.</text>
        <dbReference type="EC" id="2.7.13.3"/>
    </reaction>
</comment>
<dbReference type="InterPro" id="IPR036097">
    <property type="entry name" value="HisK_dim/P_sf"/>
</dbReference>
<dbReference type="FunFam" id="3.30.565.10:FF:000006">
    <property type="entry name" value="Sensor histidine kinase WalK"/>
    <property type="match status" value="1"/>
</dbReference>
<evidence type="ECO:0000256" key="3">
    <source>
        <dbReference type="ARBA" id="ARBA00012438"/>
    </source>
</evidence>
<evidence type="ECO:0000256" key="12">
    <source>
        <dbReference type="ARBA" id="ARBA00023012"/>
    </source>
</evidence>
<evidence type="ECO:0000256" key="5">
    <source>
        <dbReference type="ARBA" id="ARBA00022553"/>
    </source>
</evidence>
<dbReference type="InterPro" id="IPR005467">
    <property type="entry name" value="His_kinase_dom"/>
</dbReference>
<dbReference type="SMART" id="SM00388">
    <property type="entry name" value="HisKA"/>
    <property type="match status" value="1"/>
</dbReference>
<keyword evidence="9 17" id="KW-0418">Kinase</keyword>
<dbReference type="CDD" id="cd00082">
    <property type="entry name" value="HisKA"/>
    <property type="match status" value="1"/>
</dbReference>
<evidence type="ECO:0000256" key="11">
    <source>
        <dbReference type="ARBA" id="ARBA00022989"/>
    </source>
</evidence>
<sequence>MMRRRIDIKLGLAILLIFLLVLLPLGFVVDRLFVTFFYNKAHQQVNELAAHYVKMSEAEHGLSPDLLPTMEEFSKSAVYIMNADGELAGTSRHSNQDLSLLITKEDLVQLEREGSIDKEVTDSHRQDYYVSGKSIIVNGQHQGGVFVASSMSEVQQSISSIRRMLTIAGIGGFLLAIGFSTIFARKMSRPLMQMERATRQIAKGKLDTRIEVQSQDEIGTLAIAINEMARDLQHYQDSRNEFIANISHELKTPITYLEGYTDIVLNELYDTEEERQQYLQVIRAEARRINLLINDLFELAKLQEGKEQLYMEAVEICSLTENAILKVAMKAKEQGLAISFRSDLAEVVVNADAARMEQVILNLLYNAIRYTKEGEISVHVTQDEENMSLSISDTGSGIPEEDLPYIFDRFYRVEKSRSRVYGGSGLGLAIVHKWVELHGGNIRVESQLGKGTKFEIKVPLL</sequence>
<keyword evidence="7 14" id="KW-0812">Transmembrane</keyword>
<dbReference type="SMART" id="SM00387">
    <property type="entry name" value="HATPase_c"/>
    <property type="match status" value="1"/>
</dbReference>
<evidence type="ECO:0000256" key="4">
    <source>
        <dbReference type="ARBA" id="ARBA00022475"/>
    </source>
</evidence>
<dbReference type="CDD" id="cd06225">
    <property type="entry name" value="HAMP"/>
    <property type="match status" value="1"/>
</dbReference>
<evidence type="ECO:0000256" key="13">
    <source>
        <dbReference type="ARBA" id="ARBA00023136"/>
    </source>
</evidence>
<evidence type="ECO:0000256" key="10">
    <source>
        <dbReference type="ARBA" id="ARBA00022840"/>
    </source>
</evidence>
<dbReference type="PROSITE" id="PS50109">
    <property type="entry name" value="HIS_KIN"/>
    <property type="match status" value="1"/>
</dbReference>